<keyword evidence="2 4" id="KW-0238">DNA-binding</keyword>
<feature type="DNA-binding region" description="H-T-H motif" evidence="4">
    <location>
        <begin position="35"/>
        <end position="54"/>
    </location>
</feature>
<evidence type="ECO:0000256" key="4">
    <source>
        <dbReference type="PROSITE-ProRule" id="PRU00335"/>
    </source>
</evidence>
<dbReference type="Gene3D" id="1.10.357.10">
    <property type="entry name" value="Tetracycline Repressor, domain 2"/>
    <property type="match status" value="1"/>
</dbReference>
<dbReference type="Pfam" id="PF00440">
    <property type="entry name" value="TetR_N"/>
    <property type="match status" value="1"/>
</dbReference>
<evidence type="ECO:0000256" key="5">
    <source>
        <dbReference type="SAM" id="MobiDB-lite"/>
    </source>
</evidence>
<dbReference type="PANTHER" id="PTHR30055:SF234">
    <property type="entry name" value="HTH-TYPE TRANSCRIPTIONAL REGULATOR BETI"/>
    <property type="match status" value="1"/>
</dbReference>
<dbReference type="eggNOG" id="COG1309">
    <property type="taxonomic scope" value="Bacteria"/>
</dbReference>
<dbReference type="InterPro" id="IPR009057">
    <property type="entry name" value="Homeodomain-like_sf"/>
</dbReference>
<sequence length="221" mass="24480">MAVARTAQPLDPERRSRLLRQARLAFAANGFSATRLTSLLEQAAFPRSSFYYFFGTKERLLDEAVADGLHELGALVHIPRVADLDADSFWPSLTELTADLSAAAERPDLVAVGAIYHLDDLPPCRSLDTFKEALIDWNMSLVSRGLELGLLDPLIPAQMHAELAYAVVNCIDRWVIQDAAHRDRAQEIVCTILPRMLGAPHTHTSHTQRTQPVSGKKQDDS</sequence>
<comment type="caution">
    <text evidence="7">The sequence shown here is derived from an EMBL/GenBank/DDBJ whole genome shotgun (WGS) entry which is preliminary data.</text>
</comment>
<dbReference type="GO" id="GO:0003700">
    <property type="term" value="F:DNA-binding transcription factor activity"/>
    <property type="evidence" value="ECO:0007669"/>
    <property type="project" value="TreeGrafter"/>
</dbReference>
<organism evidence="7 8">
    <name type="scientific">Actinomyces massiliensis F0489</name>
    <dbReference type="NCBI Taxonomy" id="1125718"/>
    <lineage>
        <taxon>Bacteria</taxon>
        <taxon>Bacillati</taxon>
        <taxon>Actinomycetota</taxon>
        <taxon>Actinomycetes</taxon>
        <taxon>Actinomycetales</taxon>
        <taxon>Actinomycetaceae</taxon>
        <taxon>Actinomyces</taxon>
    </lineage>
</organism>
<dbReference type="GO" id="GO:0000976">
    <property type="term" value="F:transcription cis-regulatory region binding"/>
    <property type="evidence" value="ECO:0007669"/>
    <property type="project" value="TreeGrafter"/>
</dbReference>
<keyword evidence="8" id="KW-1185">Reference proteome</keyword>
<proteinExistence type="predicted"/>
<dbReference type="PROSITE" id="PS50977">
    <property type="entry name" value="HTH_TETR_2"/>
    <property type="match status" value="1"/>
</dbReference>
<evidence type="ECO:0000256" key="2">
    <source>
        <dbReference type="ARBA" id="ARBA00023125"/>
    </source>
</evidence>
<name>J0XDQ8_9ACTO</name>
<feature type="region of interest" description="Disordered" evidence="5">
    <location>
        <begin position="200"/>
        <end position="221"/>
    </location>
</feature>
<dbReference type="PATRIC" id="fig|1125718.3.peg.633"/>
<gene>
    <name evidence="7" type="ORF">HMPREF1318_3074</name>
</gene>
<dbReference type="PANTHER" id="PTHR30055">
    <property type="entry name" value="HTH-TYPE TRANSCRIPTIONAL REGULATOR RUTR"/>
    <property type="match status" value="1"/>
</dbReference>
<dbReference type="InterPro" id="IPR001647">
    <property type="entry name" value="HTH_TetR"/>
</dbReference>
<accession>J0XDQ8</accession>
<protein>
    <submittedName>
        <fullName evidence="7">Transcriptional regulator, TetR family</fullName>
    </submittedName>
</protein>
<evidence type="ECO:0000313" key="7">
    <source>
        <dbReference type="EMBL" id="EJF46861.1"/>
    </source>
</evidence>
<dbReference type="SUPFAM" id="SSF46689">
    <property type="entry name" value="Homeodomain-like"/>
    <property type="match status" value="1"/>
</dbReference>
<evidence type="ECO:0000259" key="6">
    <source>
        <dbReference type="PROSITE" id="PS50977"/>
    </source>
</evidence>
<dbReference type="Proteomes" id="UP000002941">
    <property type="component" value="Unassembled WGS sequence"/>
</dbReference>
<feature type="domain" description="HTH tetR-type" evidence="6">
    <location>
        <begin position="12"/>
        <end position="72"/>
    </location>
</feature>
<evidence type="ECO:0000313" key="8">
    <source>
        <dbReference type="Proteomes" id="UP000002941"/>
    </source>
</evidence>
<keyword evidence="3" id="KW-0804">Transcription</keyword>
<evidence type="ECO:0000256" key="3">
    <source>
        <dbReference type="ARBA" id="ARBA00023163"/>
    </source>
</evidence>
<keyword evidence="1" id="KW-0805">Transcription regulation</keyword>
<evidence type="ECO:0000256" key="1">
    <source>
        <dbReference type="ARBA" id="ARBA00023015"/>
    </source>
</evidence>
<dbReference type="EMBL" id="AKFT01000041">
    <property type="protein sequence ID" value="EJF46861.1"/>
    <property type="molecule type" value="Genomic_DNA"/>
</dbReference>
<dbReference type="InterPro" id="IPR050109">
    <property type="entry name" value="HTH-type_TetR-like_transc_reg"/>
</dbReference>
<reference evidence="7 8" key="1">
    <citation type="submission" date="2012-05" db="EMBL/GenBank/DDBJ databases">
        <authorList>
            <person name="Harkins D.M."/>
            <person name="Madupu R."/>
            <person name="Durkin A.S."/>
            <person name="Torralba M."/>
            <person name="Methe B."/>
            <person name="Sutton G.G."/>
            <person name="Nelson K.E."/>
        </authorList>
    </citation>
    <scope>NUCLEOTIDE SEQUENCE [LARGE SCALE GENOMIC DNA]</scope>
    <source>
        <strain evidence="7 8">F0489</strain>
    </source>
</reference>
<dbReference type="AlphaFoldDB" id="J0XDQ8"/>